<reference evidence="1 2" key="1">
    <citation type="submission" date="2019-02" db="EMBL/GenBank/DDBJ databases">
        <title>Deep-cultivation of Planctomycetes and their phenomic and genomic characterization uncovers novel biology.</title>
        <authorList>
            <person name="Wiegand S."/>
            <person name="Jogler M."/>
            <person name="Boedeker C."/>
            <person name="Pinto D."/>
            <person name="Vollmers J."/>
            <person name="Rivas-Marin E."/>
            <person name="Kohn T."/>
            <person name="Peeters S.H."/>
            <person name="Heuer A."/>
            <person name="Rast P."/>
            <person name="Oberbeckmann S."/>
            <person name="Bunk B."/>
            <person name="Jeske O."/>
            <person name="Meyerdierks A."/>
            <person name="Storesund J.E."/>
            <person name="Kallscheuer N."/>
            <person name="Luecker S."/>
            <person name="Lage O.M."/>
            <person name="Pohl T."/>
            <person name="Merkel B.J."/>
            <person name="Hornburger P."/>
            <person name="Mueller R.-W."/>
            <person name="Bruemmer F."/>
            <person name="Labrenz M."/>
            <person name="Spormann A.M."/>
            <person name="Op Den Camp H."/>
            <person name="Overmann J."/>
            <person name="Amann R."/>
            <person name="Jetten M.S.M."/>
            <person name="Mascher T."/>
            <person name="Medema M.H."/>
            <person name="Devos D.P."/>
            <person name="Kaster A.-K."/>
            <person name="Ovreas L."/>
            <person name="Rohde M."/>
            <person name="Galperin M.Y."/>
            <person name="Jogler C."/>
        </authorList>
    </citation>
    <scope>NUCLEOTIDE SEQUENCE [LARGE SCALE GENOMIC DNA]</scope>
    <source>
        <strain evidence="1 2">Q31b</strain>
    </source>
</reference>
<gene>
    <name evidence="1" type="ORF">Q31b_39340</name>
</gene>
<sequence length="150" mass="17344">MLTTRCFWPQCCGEKGTPGDWIYQYDWLKSWSWIPDELGAKELIWVQNQNDKLHGNGLFYDVQVDREEQSPIPESELTSEPKVVYRMFAEAIATMPATNPTYQEKTKQKQATTKTLLDEGRSRIEQAGVFWMPLDWPTVSRHSCLRGVGV</sequence>
<dbReference type="RefSeq" id="WP_146601161.1">
    <property type="nucleotide sequence ID" value="NZ_SJPY01000006.1"/>
</dbReference>
<protein>
    <submittedName>
        <fullName evidence="1">Uncharacterized protein</fullName>
    </submittedName>
</protein>
<dbReference type="EMBL" id="SJPY01000006">
    <property type="protein sequence ID" value="TWU38856.1"/>
    <property type="molecule type" value="Genomic_DNA"/>
</dbReference>
<keyword evidence="2" id="KW-1185">Reference proteome</keyword>
<organism evidence="1 2">
    <name type="scientific">Novipirellula aureliae</name>
    <dbReference type="NCBI Taxonomy" id="2527966"/>
    <lineage>
        <taxon>Bacteria</taxon>
        <taxon>Pseudomonadati</taxon>
        <taxon>Planctomycetota</taxon>
        <taxon>Planctomycetia</taxon>
        <taxon>Pirellulales</taxon>
        <taxon>Pirellulaceae</taxon>
        <taxon>Novipirellula</taxon>
    </lineage>
</organism>
<dbReference type="Proteomes" id="UP000315471">
    <property type="component" value="Unassembled WGS sequence"/>
</dbReference>
<name>A0A5C6DUW6_9BACT</name>
<comment type="caution">
    <text evidence="1">The sequence shown here is derived from an EMBL/GenBank/DDBJ whole genome shotgun (WGS) entry which is preliminary data.</text>
</comment>
<evidence type="ECO:0000313" key="1">
    <source>
        <dbReference type="EMBL" id="TWU38856.1"/>
    </source>
</evidence>
<proteinExistence type="predicted"/>
<evidence type="ECO:0000313" key="2">
    <source>
        <dbReference type="Proteomes" id="UP000315471"/>
    </source>
</evidence>
<dbReference type="AlphaFoldDB" id="A0A5C6DUW6"/>
<accession>A0A5C6DUW6</accession>